<name>A0A411YD21_9ACTN</name>
<dbReference type="AlphaFoldDB" id="A0A411YD21"/>
<dbReference type="Proteomes" id="UP000291469">
    <property type="component" value="Chromosome"/>
</dbReference>
<dbReference type="KEGG" id="erz:ER308_05715"/>
<dbReference type="Pfam" id="PF01425">
    <property type="entry name" value="Amidase"/>
    <property type="match status" value="1"/>
</dbReference>
<protein>
    <submittedName>
        <fullName evidence="3">Amidase</fullName>
    </submittedName>
</protein>
<dbReference type="InterPro" id="IPR000120">
    <property type="entry name" value="Amidase"/>
</dbReference>
<dbReference type="InterPro" id="IPR023631">
    <property type="entry name" value="Amidase_dom"/>
</dbReference>
<dbReference type="SUPFAM" id="SSF75304">
    <property type="entry name" value="Amidase signature (AS) enzymes"/>
    <property type="match status" value="1"/>
</dbReference>
<reference evidence="3 4" key="1">
    <citation type="submission" date="2019-01" db="EMBL/GenBank/DDBJ databases">
        <title>Egibacter rhizosphaerae EGI 80759T.</title>
        <authorList>
            <person name="Chen D.-D."/>
            <person name="Tian Y."/>
            <person name="Jiao J.-Y."/>
            <person name="Zhang X.-T."/>
            <person name="Zhang Y.-G."/>
            <person name="Zhang Y."/>
            <person name="Xiao M."/>
            <person name="Shu W.-S."/>
            <person name="Li W.-J."/>
        </authorList>
    </citation>
    <scope>NUCLEOTIDE SEQUENCE [LARGE SCALE GENOMIC DNA]</scope>
    <source>
        <strain evidence="3 4">EGI 80759</strain>
    </source>
</reference>
<keyword evidence="4" id="KW-1185">Reference proteome</keyword>
<dbReference type="PANTHER" id="PTHR11895">
    <property type="entry name" value="TRANSAMIDASE"/>
    <property type="match status" value="1"/>
</dbReference>
<evidence type="ECO:0000256" key="1">
    <source>
        <dbReference type="SAM" id="MobiDB-lite"/>
    </source>
</evidence>
<dbReference type="GO" id="GO:0003824">
    <property type="term" value="F:catalytic activity"/>
    <property type="evidence" value="ECO:0007669"/>
    <property type="project" value="InterPro"/>
</dbReference>
<evidence type="ECO:0000313" key="3">
    <source>
        <dbReference type="EMBL" id="QBI19088.1"/>
    </source>
</evidence>
<dbReference type="Gene3D" id="3.90.1300.10">
    <property type="entry name" value="Amidase signature (AS) domain"/>
    <property type="match status" value="1"/>
</dbReference>
<sequence length="429" mass="44687">MDTGPEPAVPSAVAAADDVRTGRRTSEQLVRACLDVIEQREPRVRAWAHLDADHALEQARARDVEPARGPLHGVPVGVKDIIDTADLPTARGSSVWEGRQPDLDATCVQRLRAAGAVILGKTVTTEVALFHPGPTRNPHDVSRTPGGSSSGSAAAVAAGMVPLALGTQTAGSIVRPAAYCGVVGFKPTFDRVPTEGVLPVGPTLDTVGPIGLHVEDVACAGQVLGGDEASFIAADVPVRLGLARTPWWERVAPSARERLAEAFEALEHAEIATPHELPDSLGDLVEVQETVMAAEASRQLGALRRANASQFSETLGEYLDRGERIPAGRYEAALARADQVRQQELPAAFDGVDALLVPAVVNEPPKADSTGDPVLCRPWTLLGTPAVAVPGLAGEHGLPLGVQVVALPGDDRDALSAAALVARHLSDAG</sequence>
<dbReference type="EMBL" id="CP036402">
    <property type="protein sequence ID" value="QBI19088.1"/>
    <property type="molecule type" value="Genomic_DNA"/>
</dbReference>
<evidence type="ECO:0000259" key="2">
    <source>
        <dbReference type="Pfam" id="PF01425"/>
    </source>
</evidence>
<feature type="region of interest" description="Disordered" evidence="1">
    <location>
        <begin position="1"/>
        <end position="20"/>
    </location>
</feature>
<evidence type="ECO:0000313" key="4">
    <source>
        <dbReference type="Proteomes" id="UP000291469"/>
    </source>
</evidence>
<dbReference type="RefSeq" id="WP_131154085.1">
    <property type="nucleotide sequence ID" value="NZ_CP036402.1"/>
</dbReference>
<feature type="domain" description="Amidase" evidence="2">
    <location>
        <begin position="29"/>
        <end position="413"/>
    </location>
</feature>
<dbReference type="OrthoDB" id="5175573at2"/>
<gene>
    <name evidence="3" type="ORF">ER308_05715</name>
</gene>
<dbReference type="PANTHER" id="PTHR11895:SF151">
    <property type="entry name" value="GLUTAMYL-TRNA(GLN) AMIDOTRANSFERASE SUBUNIT A"/>
    <property type="match status" value="1"/>
</dbReference>
<dbReference type="InterPro" id="IPR036928">
    <property type="entry name" value="AS_sf"/>
</dbReference>
<accession>A0A411YD21</accession>
<feature type="region of interest" description="Disordered" evidence="1">
    <location>
        <begin position="130"/>
        <end position="150"/>
    </location>
</feature>
<proteinExistence type="predicted"/>
<organism evidence="3 4">
    <name type="scientific">Egibacter rhizosphaerae</name>
    <dbReference type="NCBI Taxonomy" id="1670831"/>
    <lineage>
        <taxon>Bacteria</taxon>
        <taxon>Bacillati</taxon>
        <taxon>Actinomycetota</taxon>
        <taxon>Nitriliruptoria</taxon>
        <taxon>Egibacterales</taxon>
        <taxon>Egibacteraceae</taxon>
        <taxon>Egibacter</taxon>
    </lineage>
</organism>